<dbReference type="AlphaFoldDB" id="A0A348AMB5"/>
<keyword evidence="2" id="KW-0560">Oxidoreductase</keyword>
<dbReference type="Pfam" id="PF13561">
    <property type="entry name" value="adh_short_C2"/>
    <property type="match status" value="1"/>
</dbReference>
<organism evidence="2 3">
    <name type="scientific">Methylomusa anaerophila</name>
    <dbReference type="NCBI Taxonomy" id="1930071"/>
    <lineage>
        <taxon>Bacteria</taxon>
        <taxon>Bacillati</taxon>
        <taxon>Bacillota</taxon>
        <taxon>Negativicutes</taxon>
        <taxon>Selenomonadales</taxon>
        <taxon>Sporomusaceae</taxon>
        <taxon>Methylomusa</taxon>
    </lineage>
</organism>
<dbReference type="EMBL" id="AP018449">
    <property type="protein sequence ID" value="BBB92213.1"/>
    <property type="molecule type" value="Genomic_DNA"/>
</dbReference>
<evidence type="ECO:0000256" key="1">
    <source>
        <dbReference type="ARBA" id="ARBA00006484"/>
    </source>
</evidence>
<sequence>MGILEGRTALVVGASSGVGYGCALRFAEEGANVLACARRLDRLGQLAREAEGMSGKIMPTTCDIAKEEDLDKVVAETIKEFGKIEILACIAQGGLEHPTHLLETKPELALESYVTGPLYTMLLMQKCFSYMKERHYGRIITCASGSAVSGTPGFAGYAMAKGAIMSLTRFAAKEWGQFGITTNCFLPVIKSEGFAQSLQGQEAEAMVKKISPVGYFGDAYKDCGPIVAFMASEGSHYMNGQMIGICGGIQIIA</sequence>
<dbReference type="InterPro" id="IPR020904">
    <property type="entry name" value="Sc_DH/Rdtase_CS"/>
</dbReference>
<gene>
    <name evidence="2" type="primary">fabG_1</name>
    <name evidence="2" type="ORF">MAMMFC1_02898</name>
</gene>
<dbReference type="Gene3D" id="3.40.50.720">
    <property type="entry name" value="NAD(P)-binding Rossmann-like Domain"/>
    <property type="match status" value="1"/>
</dbReference>
<comment type="similarity">
    <text evidence="1">Belongs to the short-chain dehydrogenases/reductases (SDR) family.</text>
</comment>
<dbReference type="SUPFAM" id="SSF51735">
    <property type="entry name" value="NAD(P)-binding Rossmann-fold domains"/>
    <property type="match status" value="1"/>
</dbReference>
<dbReference type="Proteomes" id="UP000276437">
    <property type="component" value="Chromosome"/>
</dbReference>
<accession>A0A348AMB5</accession>
<dbReference type="OrthoDB" id="9803333at2"/>
<reference evidence="2 3" key="1">
    <citation type="journal article" date="2018" name="Int. J. Syst. Evol. Microbiol.">
        <title>Methylomusa anaerophila gen. nov., sp. nov., an anaerobic methanol-utilizing bacterium isolated from a microbial fuel cell.</title>
        <authorList>
            <person name="Amano N."/>
            <person name="Yamamuro A."/>
            <person name="Miyahara M."/>
            <person name="Kouzuma A."/>
            <person name="Abe T."/>
            <person name="Watanabe K."/>
        </authorList>
    </citation>
    <scope>NUCLEOTIDE SEQUENCE [LARGE SCALE GENOMIC DNA]</scope>
    <source>
        <strain evidence="2 3">MMFC1</strain>
    </source>
</reference>
<name>A0A348AMB5_9FIRM</name>
<dbReference type="CDD" id="cd05233">
    <property type="entry name" value="SDR_c"/>
    <property type="match status" value="1"/>
</dbReference>
<protein>
    <submittedName>
        <fullName evidence="2">3-oxoacyl-[acyl-carrier-protein] reductase FabG</fullName>
        <ecNumber evidence="2">1.1.1.100</ecNumber>
    </submittedName>
</protein>
<dbReference type="GO" id="GO:0004316">
    <property type="term" value="F:3-oxoacyl-[acyl-carrier-protein] reductase (NADPH) activity"/>
    <property type="evidence" value="ECO:0007669"/>
    <property type="project" value="UniProtKB-EC"/>
</dbReference>
<evidence type="ECO:0000313" key="2">
    <source>
        <dbReference type="EMBL" id="BBB92213.1"/>
    </source>
</evidence>
<proteinExistence type="inferred from homology"/>
<dbReference type="RefSeq" id="WP_126309142.1">
    <property type="nucleotide sequence ID" value="NZ_AP018449.1"/>
</dbReference>
<dbReference type="PROSITE" id="PS00061">
    <property type="entry name" value="ADH_SHORT"/>
    <property type="match status" value="1"/>
</dbReference>
<dbReference type="KEGG" id="mana:MAMMFC1_02898"/>
<keyword evidence="3" id="KW-1185">Reference proteome</keyword>
<dbReference type="PRINTS" id="PR00081">
    <property type="entry name" value="GDHRDH"/>
</dbReference>
<dbReference type="InterPro" id="IPR036291">
    <property type="entry name" value="NAD(P)-bd_dom_sf"/>
</dbReference>
<dbReference type="PROSITE" id="PS51257">
    <property type="entry name" value="PROKAR_LIPOPROTEIN"/>
    <property type="match status" value="1"/>
</dbReference>
<evidence type="ECO:0000313" key="3">
    <source>
        <dbReference type="Proteomes" id="UP000276437"/>
    </source>
</evidence>
<dbReference type="PANTHER" id="PTHR42760">
    <property type="entry name" value="SHORT-CHAIN DEHYDROGENASES/REDUCTASES FAMILY MEMBER"/>
    <property type="match status" value="1"/>
</dbReference>
<dbReference type="InterPro" id="IPR002347">
    <property type="entry name" value="SDR_fam"/>
</dbReference>
<dbReference type="EC" id="1.1.1.100" evidence="2"/>